<accession>A0AA39J6M4</accession>
<keyword evidence="2" id="KW-1133">Transmembrane helix</keyword>
<dbReference type="AlphaFoldDB" id="A0AA39J6M4"/>
<evidence type="ECO:0000313" key="3">
    <source>
        <dbReference type="EMBL" id="KAK0435774.1"/>
    </source>
</evidence>
<name>A0AA39J6M4_9AGAR</name>
<protein>
    <submittedName>
        <fullName evidence="3">Uncharacterized protein</fullName>
    </submittedName>
</protein>
<proteinExistence type="predicted"/>
<evidence type="ECO:0000313" key="4">
    <source>
        <dbReference type="Proteomes" id="UP001175226"/>
    </source>
</evidence>
<evidence type="ECO:0000256" key="2">
    <source>
        <dbReference type="SAM" id="Phobius"/>
    </source>
</evidence>
<organism evidence="3 4">
    <name type="scientific">Armillaria borealis</name>
    <dbReference type="NCBI Taxonomy" id="47425"/>
    <lineage>
        <taxon>Eukaryota</taxon>
        <taxon>Fungi</taxon>
        <taxon>Dikarya</taxon>
        <taxon>Basidiomycota</taxon>
        <taxon>Agaricomycotina</taxon>
        <taxon>Agaricomycetes</taxon>
        <taxon>Agaricomycetidae</taxon>
        <taxon>Agaricales</taxon>
        <taxon>Marasmiineae</taxon>
        <taxon>Physalacriaceae</taxon>
        <taxon>Armillaria</taxon>
    </lineage>
</organism>
<dbReference type="Proteomes" id="UP001175226">
    <property type="component" value="Unassembled WGS sequence"/>
</dbReference>
<feature type="transmembrane region" description="Helical" evidence="2">
    <location>
        <begin position="85"/>
        <end position="112"/>
    </location>
</feature>
<keyword evidence="4" id="KW-1185">Reference proteome</keyword>
<keyword evidence="2" id="KW-0812">Transmembrane</keyword>
<evidence type="ECO:0000256" key="1">
    <source>
        <dbReference type="SAM" id="MobiDB-lite"/>
    </source>
</evidence>
<feature type="compositionally biased region" description="Low complexity" evidence="1">
    <location>
        <begin position="35"/>
        <end position="49"/>
    </location>
</feature>
<dbReference type="EMBL" id="JAUEPT010000060">
    <property type="protein sequence ID" value="KAK0435774.1"/>
    <property type="molecule type" value="Genomic_DNA"/>
</dbReference>
<feature type="region of interest" description="Disordered" evidence="1">
    <location>
        <begin position="31"/>
        <end position="50"/>
    </location>
</feature>
<sequence>MDVTEEVRRETTRHLKAFEAALYADEVYIEHHGDTSSPSSGPQPTPTTSRIRKISALSDWAPVNLKVKKRKKKDRLSSKRLGHDWWFLVLRWPLLLFIFLFIGAEFGIYVLIRQLVNAKEWVSAWRGSGLQEINGIDGRSIAANSIEFTDRADILDGYSY</sequence>
<keyword evidence="2" id="KW-0472">Membrane</keyword>
<reference evidence="3" key="1">
    <citation type="submission" date="2023-06" db="EMBL/GenBank/DDBJ databases">
        <authorList>
            <consortium name="Lawrence Berkeley National Laboratory"/>
            <person name="Ahrendt S."/>
            <person name="Sahu N."/>
            <person name="Indic B."/>
            <person name="Wong-Bajracharya J."/>
            <person name="Merenyi Z."/>
            <person name="Ke H.-M."/>
            <person name="Monk M."/>
            <person name="Kocsube S."/>
            <person name="Drula E."/>
            <person name="Lipzen A."/>
            <person name="Balint B."/>
            <person name="Henrissat B."/>
            <person name="Andreopoulos B."/>
            <person name="Martin F.M."/>
            <person name="Harder C.B."/>
            <person name="Rigling D."/>
            <person name="Ford K.L."/>
            <person name="Foster G.D."/>
            <person name="Pangilinan J."/>
            <person name="Papanicolaou A."/>
            <person name="Barry K."/>
            <person name="LaButti K."/>
            <person name="Viragh M."/>
            <person name="Koriabine M."/>
            <person name="Yan M."/>
            <person name="Riley R."/>
            <person name="Champramary S."/>
            <person name="Plett K.L."/>
            <person name="Tsai I.J."/>
            <person name="Slot J."/>
            <person name="Sipos G."/>
            <person name="Plett J."/>
            <person name="Nagy L.G."/>
            <person name="Grigoriev I.V."/>
        </authorList>
    </citation>
    <scope>NUCLEOTIDE SEQUENCE</scope>
    <source>
        <strain evidence="3">FPL87.14</strain>
    </source>
</reference>
<comment type="caution">
    <text evidence="3">The sequence shown here is derived from an EMBL/GenBank/DDBJ whole genome shotgun (WGS) entry which is preliminary data.</text>
</comment>
<gene>
    <name evidence="3" type="ORF">EV421DRAFT_2039033</name>
</gene>